<comment type="catalytic activity">
    <reaction evidence="11">
        <text>isopentenyl diphosphate = dimethylallyl diphosphate</text>
        <dbReference type="Rhea" id="RHEA:23284"/>
        <dbReference type="ChEBI" id="CHEBI:57623"/>
        <dbReference type="ChEBI" id="CHEBI:128769"/>
        <dbReference type="EC" id="5.3.3.2"/>
    </reaction>
</comment>
<dbReference type="GO" id="GO:0000287">
    <property type="term" value="F:magnesium ion binding"/>
    <property type="evidence" value="ECO:0007669"/>
    <property type="project" value="UniProtKB-UniRule"/>
</dbReference>
<feature type="binding site" evidence="11">
    <location>
        <position position="146"/>
    </location>
    <ligand>
        <name>FMN</name>
        <dbReference type="ChEBI" id="CHEBI:58210"/>
    </ligand>
</feature>
<proteinExistence type="inferred from homology"/>
<keyword evidence="6 11" id="KW-0460">Magnesium</keyword>
<comment type="subunit">
    <text evidence="10 11">Homooctamer. Dimer of tetramers.</text>
</comment>
<evidence type="ECO:0000256" key="11">
    <source>
        <dbReference type="HAMAP-Rule" id="MF_00354"/>
    </source>
</evidence>
<dbReference type="HAMAP" id="MF_00354">
    <property type="entry name" value="Idi_2"/>
    <property type="match status" value="1"/>
</dbReference>
<comment type="cofactor">
    <cofactor evidence="11">
        <name>Mg(2+)</name>
        <dbReference type="ChEBI" id="CHEBI:18420"/>
    </cofactor>
</comment>
<feature type="binding site" evidence="11">
    <location>
        <begin position="296"/>
        <end position="298"/>
    </location>
    <ligand>
        <name>FMN</name>
        <dbReference type="ChEBI" id="CHEBI:58210"/>
    </ligand>
</feature>
<feature type="binding site" evidence="11">
    <location>
        <position position="181"/>
    </location>
    <ligand>
        <name>substrate</name>
    </ligand>
</feature>
<feature type="binding site" evidence="11">
    <location>
        <begin position="118"/>
        <end position="120"/>
    </location>
    <ligand>
        <name>substrate</name>
    </ligand>
</feature>
<dbReference type="Gene3D" id="3.20.20.70">
    <property type="entry name" value="Aldolase class I"/>
    <property type="match status" value="1"/>
</dbReference>
<dbReference type="Proteomes" id="UP000442694">
    <property type="component" value="Unassembled WGS sequence"/>
</dbReference>
<dbReference type="GO" id="GO:0008299">
    <property type="term" value="P:isoprenoid biosynthetic process"/>
    <property type="evidence" value="ECO:0007669"/>
    <property type="project" value="UniProtKB-UniRule"/>
</dbReference>
<evidence type="ECO:0000313" key="13">
    <source>
        <dbReference type="EMBL" id="KAB8031817.1"/>
    </source>
</evidence>
<dbReference type="EMBL" id="WFLN01000005">
    <property type="protein sequence ID" value="KAB8031817.1"/>
    <property type="molecule type" value="Genomic_DNA"/>
</dbReference>
<feature type="binding site" evidence="11">
    <location>
        <position position="243"/>
    </location>
    <ligand>
        <name>FMN</name>
        <dbReference type="ChEBI" id="CHEBI:58210"/>
    </ligand>
</feature>
<dbReference type="CDD" id="cd02811">
    <property type="entry name" value="IDI-2_FMN"/>
    <property type="match status" value="1"/>
</dbReference>
<comment type="caution">
    <text evidence="13">The sequence shown here is derived from an EMBL/GenBank/DDBJ whole genome shotgun (WGS) entry which is preliminary data.</text>
</comment>
<reference evidence="13 14" key="1">
    <citation type="submission" date="2019-10" db="EMBL/GenBank/DDBJ databases">
        <title>New genus of Silvanigrellaceae.</title>
        <authorList>
            <person name="Pitt A."/>
            <person name="Hahn M.W."/>
        </authorList>
    </citation>
    <scope>NUCLEOTIDE SEQUENCE [LARGE SCALE GENOMIC DNA]</scope>
    <source>
        <strain evidence="13 14">33A1-SZDP</strain>
    </source>
</reference>
<dbReference type="AlphaFoldDB" id="A0A833JDZ5"/>
<feature type="binding site" evidence="11">
    <location>
        <position position="118"/>
    </location>
    <ligand>
        <name>FMN</name>
        <dbReference type="ChEBI" id="CHEBI:58210"/>
    </ligand>
</feature>
<keyword evidence="3 11" id="KW-0285">Flavoprotein</keyword>
<sequence length="372" mass="40674">MEHFTLPHIKNHKHSKLLSYIEDTPELMVSRKNDHIRICQTEKIESDGTPFAKFRFIPEALPEIDFDEINLEQSFLNNTFSMPVLVTGMTGGIEKGQEINEAIALAAEKYNIPMGLGSQKMMIKDPKFKRLFDVRKIAPKLFVIGNIGAVSLNYGITLDDIQRLVDDLELGAFAIHLNALQECIQPEGERNFFQLLKKIENIAKNLSVPLIVKEVGSGISAETFKKLVSVGVSAVDVGGKGGTSWSAIEGLRADREGQRLGDLFKDWGLTTDDSLLSCSGLKNNLQYNVPLIATGGIRNGLQVAKAVAVGATMVGVGLPLFKAAVSPQAGETPLESVERELSFFKKSLSITMFCAGAQNLSQLSSRIVQEVP</sequence>
<feature type="binding site" evidence="11">
    <location>
        <position position="87"/>
    </location>
    <ligand>
        <name>FMN</name>
        <dbReference type="ChEBI" id="CHEBI:58210"/>
    </ligand>
</feature>
<dbReference type="NCBIfam" id="TIGR02151">
    <property type="entry name" value="IPP_isom_2"/>
    <property type="match status" value="1"/>
</dbReference>
<evidence type="ECO:0000256" key="8">
    <source>
        <dbReference type="ARBA" id="ARBA00023229"/>
    </source>
</evidence>
<dbReference type="InterPro" id="IPR013785">
    <property type="entry name" value="Aldolase_TIM"/>
</dbReference>
<protein>
    <recommendedName>
        <fullName evidence="11">Isopentenyl-diphosphate delta-isomerase</fullName>
        <shortName evidence="11">IPP isomerase</shortName>
        <ecNumber evidence="11">5.3.3.2</ecNumber>
    </recommendedName>
    <alternativeName>
        <fullName evidence="11">Isopentenyl diphosphate:dimethylallyl diphosphate isomerase</fullName>
    </alternativeName>
    <alternativeName>
        <fullName evidence="11">Isopentenyl pyrophosphate isomerase</fullName>
    </alternativeName>
    <alternativeName>
        <fullName evidence="11">Type 2 isopentenyl diphosphate isomerase</fullName>
        <shortName evidence="11">IDI-2</shortName>
    </alternativeName>
</protein>
<keyword evidence="9 11" id="KW-0413">Isomerase</keyword>
<organism evidence="13 14">
    <name type="scientific">Fluviispira multicolorata</name>
    <dbReference type="NCBI Taxonomy" id="2654512"/>
    <lineage>
        <taxon>Bacteria</taxon>
        <taxon>Pseudomonadati</taxon>
        <taxon>Bdellovibrionota</taxon>
        <taxon>Oligoflexia</taxon>
        <taxon>Silvanigrellales</taxon>
        <taxon>Silvanigrellaceae</taxon>
        <taxon>Fluviispira</taxon>
    </lineage>
</organism>
<comment type="cofactor">
    <cofactor evidence="1 11">
        <name>FMN</name>
        <dbReference type="ChEBI" id="CHEBI:58210"/>
    </cofactor>
</comment>
<dbReference type="InterPro" id="IPR011179">
    <property type="entry name" value="IPdP_isomerase"/>
</dbReference>
<dbReference type="Pfam" id="PF01070">
    <property type="entry name" value="FMN_dh"/>
    <property type="match status" value="1"/>
</dbReference>
<evidence type="ECO:0000256" key="4">
    <source>
        <dbReference type="ARBA" id="ARBA00022643"/>
    </source>
</evidence>
<comment type="cofactor">
    <cofactor evidence="11">
        <name>NADPH</name>
        <dbReference type="ChEBI" id="CHEBI:57783"/>
    </cofactor>
</comment>
<evidence type="ECO:0000256" key="7">
    <source>
        <dbReference type="ARBA" id="ARBA00022857"/>
    </source>
</evidence>
<keyword evidence="7 11" id="KW-0521">NADP</keyword>
<dbReference type="PIRSF" id="PIRSF003314">
    <property type="entry name" value="IPP_isomerase"/>
    <property type="match status" value="1"/>
</dbReference>
<evidence type="ECO:0000256" key="6">
    <source>
        <dbReference type="ARBA" id="ARBA00022842"/>
    </source>
</evidence>
<comment type="subcellular location">
    <subcellularLocation>
        <location evidence="11">Cytoplasm</location>
    </subcellularLocation>
</comment>
<evidence type="ECO:0000256" key="1">
    <source>
        <dbReference type="ARBA" id="ARBA00001917"/>
    </source>
</evidence>
<keyword evidence="4 11" id="KW-0288">FMN</keyword>
<feature type="domain" description="FMN-dependent dehydrogenase" evidence="12">
    <location>
        <begin position="197"/>
        <end position="369"/>
    </location>
</feature>
<keyword evidence="8 11" id="KW-0414">Isoprene biosynthesis</keyword>
<dbReference type="GO" id="GO:0070402">
    <property type="term" value="F:NADPH binding"/>
    <property type="evidence" value="ECO:0007669"/>
    <property type="project" value="UniProtKB-UniRule"/>
</dbReference>
<comment type="similarity">
    <text evidence="11">Belongs to the IPP isomerase type 2 family.</text>
</comment>
<dbReference type="GO" id="GO:0010181">
    <property type="term" value="F:FMN binding"/>
    <property type="evidence" value="ECO:0007669"/>
    <property type="project" value="UniProtKB-UniRule"/>
</dbReference>
<evidence type="ECO:0000256" key="10">
    <source>
        <dbReference type="ARBA" id="ARBA00025810"/>
    </source>
</evidence>
<keyword evidence="14" id="KW-1185">Reference proteome</keyword>
<keyword evidence="5 11" id="KW-0479">Metal-binding</keyword>
<dbReference type="EC" id="5.3.3.2" evidence="11"/>
<name>A0A833JDZ5_9BACT</name>
<dbReference type="InterPro" id="IPR000262">
    <property type="entry name" value="FMN-dep_DH"/>
</dbReference>
<keyword evidence="2 11" id="KW-0963">Cytoplasm</keyword>
<evidence type="ECO:0000313" key="14">
    <source>
        <dbReference type="Proteomes" id="UP000442694"/>
    </source>
</evidence>
<evidence type="ECO:0000256" key="2">
    <source>
        <dbReference type="ARBA" id="ARBA00022490"/>
    </source>
</evidence>
<dbReference type="GO" id="GO:0005737">
    <property type="term" value="C:cytoplasm"/>
    <property type="evidence" value="ECO:0007669"/>
    <property type="project" value="UniProtKB-SubCell"/>
</dbReference>
<comment type="function">
    <text evidence="11">Involved in the biosynthesis of isoprenoids. Catalyzes the 1,3-allylic rearrangement of the homoallylic substrate isopentenyl (IPP) to its allylic isomer, dimethylallyl diphosphate (DMAPP).</text>
</comment>
<feature type="binding site" evidence="11">
    <location>
        <position position="213"/>
    </location>
    <ligand>
        <name>FMN</name>
        <dbReference type="ChEBI" id="CHEBI:58210"/>
    </ligand>
</feature>
<dbReference type="GO" id="GO:0004452">
    <property type="term" value="F:isopentenyl-diphosphate delta-isomerase activity"/>
    <property type="evidence" value="ECO:0007669"/>
    <property type="project" value="UniProtKB-UniRule"/>
</dbReference>
<feature type="binding site" evidence="11">
    <location>
        <position position="182"/>
    </location>
    <ligand>
        <name>Mg(2+)</name>
        <dbReference type="ChEBI" id="CHEBI:18420"/>
    </ligand>
</feature>
<comment type="caution">
    <text evidence="11">Lacks conserved residue(s) required for the propagation of feature annotation.</text>
</comment>
<dbReference type="GO" id="GO:0016491">
    <property type="term" value="F:oxidoreductase activity"/>
    <property type="evidence" value="ECO:0007669"/>
    <property type="project" value="InterPro"/>
</dbReference>
<evidence type="ECO:0000259" key="12">
    <source>
        <dbReference type="Pfam" id="PF01070"/>
    </source>
</evidence>
<dbReference type="SUPFAM" id="SSF51395">
    <property type="entry name" value="FMN-linked oxidoreductases"/>
    <property type="match status" value="1"/>
</dbReference>
<evidence type="ECO:0000256" key="5">
    <source>
        <dbReference type="ARBA" id="ARBA00022723"/>
    </source>
</evidence>
<gene>
    <name evidence="11" type="primary">fni</name>
    <name evidence="13" type="ORF">GCL57_04020</name>
</gene>
<accession>A0A833JDZ5</accession>
<feature type="binding site" evidence="11">
    <location>
        <begin position="31"/>
        <end position="32"/>
    </location>
    <ligand>
        <name>substrate</name>
    </ligand>
</feature>
<evidence type="ECO:0000256" key="9">
    <source>
        <dbReference type="ARBA" id="ARBA00023235"/>
    </source>
</evidence>
<feature type="binding site" evidence="11">
    <location>
        <begin position="88"/>
        <end position="90"/>
    </location>
    <ligand>
        <name>FMN</name>
        <dbReference type="ChEBI" id="CHEBI:58210"/>
    </ligand>
</feature>
<dbReference type="PANTHER" id="PTHR43665">
    <property type="entry name" value="ISOPENTENYL-DIPHOSPHATE DELTA-ISOMERASE"/>
    <property type="match status" value="1"/>
</dbReference>
<evidence type="ECO:0000256" key="3">
    <source>
        <dbReference type="ARBA" id="ARBA00022630"/>
    </source>
</evidence>
<dbReference type="PANTHER" id="PTHR43665:SF1">
    <property type="entry name" value="ISOPENTENYL-DIPHOSPHATE DELTA-ISOMERASE"/>
    <property type="match status" value="1"/>
</dbReference>